<keyword evidence="2" id="KW-0687">Ribonucleoprotein</keyword>
<evidence type="ECO:0000313" key="3">
    <source>
        <dbReference type="EMBL" id="MBH8595682.1"/>
    </source>
</evidence>
<dbReference type="InterPro" id="IPR008991">
    <property type="entry name" value="Translation_prot_SH3-like_sf"/>
</dbReference>
<dbReference type="InterPro" id="IPR041985">
    <property type="entry name" value="Ribosomal_eL14_KOW"/>
</dbReference>
<name>A0A8I1A4V0_THEIN</name>
<dbReference type="SUPFAM" id="SSF50104">
    <property type="entry name" value="Translation proteins SH3-like domain"/>
    <property type="match status" value="1"/>
</dbReference>
<keyword evidence="1" id="KW-0689">Ribosomal protein</keyword>
<gene>
    <name evidence="3" type="ORF">I8U20_10100</name>
</gene>
<protein>
    <submittedName>
        <fullName evidence="3">KOW domain-containing RNA-binding protein</fullName>
    </submittedName>
</protein>
<dbReference type="Proteomes" id="UP000633619">
    <property type="component" value="Unassembled WGS sequence"/>
</dbReference>
<sequence length="101" mass="11539">MDVTDVDCLPSPGQIVRILRGRDAGNFAIVVGCQEPYFVLLADGNRRKMECPKKKNVKHIQVTNTINQEIAADLKKYRRVDNAKLRYALNQYLLKQEHKGV</sequence>
<reference evidence="3 4" key="1">
    <citation type="submission" date="2020-12" db="EMBL/GenBank/DDBJ databases">
        <title>WGS of Thermoactinomyces spp.</title>
        <authorList>
            <person name="Cheng K."/>
        </authorList>
    </citation>
    <scope>NUCLEOTIDE SEQUENCE [LARGE SCALE GENOMIC DNA]</scope>
    <source>
        <strain evidence="4">CICC 10671\DSM 43846</strain>
    </source>
</reference>
<evidence type="ECO:0000256" key="2">
    <source>
        <dbReference type="ARBA" id="ARBA00023274"/>
    </source>
</evidence>
<dbReference type="EMBL" id="JAECVW010000005">
    <property type="protein sequence ID" value="MBH8595682.1"/>
    <property type="molecule type" value="Genomic_DNA"/>
</dbReference>
<evidence type="ECO:0000256" key="1">
    <source>
        <dbReference type="ARBA" id="ARBA00022980"/>
    </source>
</evidence>
<accession>A0A8I1A4V0</accession>
<dbReference type="GO" id="GO:0005840">
    <property type="term" value="C:ribosome"/>
    <property type="evidence" value="ECO:0007669"/>
    <property type="project" value="UniProtKB-KW"/>
</dbReference>
<dbReference type="AlphaFoldDB" id="A0A8I1A4V0"/>
<dbReference type="RefSeq" id="WP_181732424.1">
    <property type="nucleotide sequence ID" value="NZ_JACEIR010000007.1"/>
</dbReference>
<dbReference type="GO" id="GO:1990904">
    <property type="term" value="C:ribonucleoprotein complex"/>
    <property type="evidence" value="ECO:0007669"/>
    <property type="project" value="UniProtKB-KW"/>
</dbReference>
<comment type="caution">
    <text evidence="3">The sequence shown here is derived from an EMBL/GenBank/DDBJ whole genome shotgun (WGS) entry which is preliminary data.</text>
</comment>
<keyword evidence="4" id="KW-1185">Reference proteome</keyword>
<proteinExistence type="predicted"/>
<evidence type="ECO:0000313" key="4">
    <source>
        <dbReference type="Proteomes" id="UP000633619"/>
    </source>
</evidence>
<organism evidence="3 4">
    <name type="scientific">Thermoactinomyces intermedius</name>
    <dbReference type="NCBI Taxonomy" id="2024"/>
    <lineage>
        <taxon>Bacteria</taxon>
        <taxon>Bacillati</taxon>
        <taxon>Bacillota</taxon>
        <taxon>Bacilli</taxon>
        <taxon>Bacillales</taxon>
        <taxon>Thermoactinomycetaceae</taxon>
        <taxon>Thermoactinomyces</taxon>
    </lineage>
</organism>
<dbReference type="CDD" id="cd06088">
    <property type="entry name" value="KOW_RPL14"/>
    <property type="match status" value="1"/>
</dbReference>